<evidence type="ECO:0008006" key="3">
    <source>
        <dbReference type="Google" id="ProtNLM"/>
    </source>
</evidence>
<dbReference type="Proteomes" id="UP000037109">
    <property type="component" value="Unassembled WGS sequence"/>
</dbReference>
<evidence type="ECO:0000313" key="2">
    <source>
        <dbReference type="Proteomes" id="UP000037109"/>
    </source>
</evidence>
<accession>A0A0M0GHK4</accession>
<dbReference type="Pfam" id="PF08968">
    <property type="entry name" value="DUF1885"/>
    <property type="match status" value="1"/>
</dbReference>
<dbReference type="OrthoDB" id="2966171at2"/>
<gene>
    <name evidence="1" type="ORF">AF332_22225</name>
</gene>
<dbReference type="Gene3D" id="3.30.310.120">
    <property type="entry name" value="Rbstp2229 like protein"/>
    <property type="match status" value="1"/>
</dbReference>
<dbReference type="SUPFAM" id="SSF111171">
    <property type="entry name" value="Rbstp2229 protein"/>
    <property type="match status" value="1"/>
</dbReference>
<sequence length="145" mass="16875">MLAANSFIKLVPSSAKEIITTEELKELFLYYKDITGKIGSQIKWEYNDAAFPYEIKEKPEAKGTWFYLYSENDRYNAILLGIDKENVREEDGSEREQAYIQVTLPEGATFGDKGKANEFCKFLAKKLKGELHLFNGRIMYFYNRK</sequence>
<name>A0A0M0GHK4_SPOGL</name>
<keyword evidence="2" id="KW-1185">Reference proteome</keyword>
<dbReference type="InterPro" id="IPR036294">
    <property type="entry name" value="Rbstp2229-like_sf"/>
</dbReference>
<protein>
    <recommendedName>
        <fullName evidence="3">DUF1885 domain-containing protein</fullName>
    </recommendedName>
</protein>
<organism evidence="1 2">
    <name type="scientific">Sporosarcina globispora</name>
    <name type="common">Bacillus globisporus</name>
    <dbReference type="NCBI Taxonomy" id="1459"/>
    <lineage>
        <taxon>Bacteria</taxon>
        <taxon>Bacillati</taxon>
        <taxon>Bacillota</taxon>
        <taxon>Bacilli</taxon>
        <taxon>Bacillales</taxon>
        <taxon>Caryophanaceae</taxon>
        <taxon>Sporosarcina</taxon>
    </lineage>
</organism>
<dbReference type="RefSeq" id="WP_053436628.1">
    <property type="nucleotide sequence ID" value="NZ_LGUF01000007.1"/>
</dbReference>
<proteinExistence type="predicted"/>
<reference evidence="2" key="1">
    <citation type="submission" date="2015-07" db="EMBL/GenBank/DDBJ databases">
        <title>Fjat-10036 dsm4.</title>
        <authorList>
            <person name="Liu B."/>
            <person name="Wang J."/>
            <person name="Zhu Y."/>
            <person name="Liu G."/>
            <person name="Chen Q."/>
            <person name="Chen Z."/>
            <person name="Lan J."/>
            <person name="Che J."/>
            <person name="Ge C."/>
            <person name="Shi H."/>
            <person name="Pan Z."/>
            <person name="Liu X."/>
        </authorList>
    </citation>
    <scope>NUCLEOTIDE SEQUENCE [LARGE SCALE GENOMIC DNA]</scope>
    <source>
        <strain evidence="2">DSM 4</strain>
    </source>
</reference>
<dbReference type="EMBL" id="LGUF01000007">
    <property type="protein sequence ID" value="KON89258.1"/>
    <property type="molecule type" value="Genomic_DNA"/>
</dbReference>
<dbReference type="PATRIC" id="fig|1459.3.peg.4893"/>
<dbReference type="AlphaFoldDB" id="A0A0M0GHK4"/>
<dbReference type="InterPro" id="IPR015062">
    <property type="entry name" value="DUF1885"/>
</dbReference>
<comment type="caution">
    <text evidence="1">The sequence shown here is derived from an EMBL/GenBank/DDBJ whole genome shotgun (WGS) entry which is preliminary data.</text>
</comment>
<evidence type="ECO:0000313" key="1">
    <source>
        <dbReference type="EMBL" id="KON89258.1"/>
    </source>
</evidence>
<dbReference type="Gene3D" id="1.20.5.850">
    <property type="entry name" value="Rbstp2229 protein"/>
    <property type="match status" value="1"/>
</dbReference>